<sequence length="78" mass="8679">MRKKFPTFHDSLVHVEVVFNSEAVGGSIYGGAIFNQLWNAQAGVTYHSAKTFQGERNIPSYKNGDTDIEAWVKVGVVY</sequence>
<accession>A0A7L9RU18</accession>
<name>A0A7L9RU18_9PROT</name>
<reference evidence="1 2" key="1">
    <citation type="submission" date="2020-06" db="EMBL/GenBank/DDBJ databases">
        <title>The endosymbiont of the kinetoplastid Bodo saltans is a Paracaedibacter-like alpha-proteobacterium possessing a putative toxin-antitoxin system.</title>
        <authorList>
            <person name="Midha S."/>
            <person name="Rigden D.J."/>
            <person name="Siozios S."/>
            <person name="Hurst G.D.D."/>
            <person name="Jackson A.P."/>
        </authorList>
    </citation>
    <scope>NUCLEOTIDE SEQUENCE [LARGE SCALE GENOMIC DNA]</scope>
    <source>
        <strain evidence="1">Lake Konstanz</strain>
    </source>
</reference>
<dbReference type="RefSeq" id="WP_350331574.1">
    <property type="nucleotide sequence ID" value="NZ_CP054719.1"/>
</dbReference>
<evidence type="ECO:0000313" key="1">
    <source>
        <dbReference type="EMBL" id="QOL20019.1"/>
    </source>
</evidence>
<dbReference type="KEGG" id="pbal:CPBP_00796"/>
<gene>
    <name evidence="1" type="ORF">CPBP_00796</name>
</gene>
<dbReference type="AlphaFoldDB" id="A0A7L9RU18"/>
<proteinExistence type="predicted"/>
<dbReference type="Proteomes" id="UP000594001">
    <property type="component" value="Chromosome"/>
</dbReference>
<organism evidence="1 2">
    <name type="scientific">Candidatus Bodocaedibacter vickermanii</name>
    <dbReference type="NCBI Taxonomy" id="2741701"/>
    <lineage>
        <taxon>Bacteria</taxon>
        <taxon>Pseudomonadati</taxon>
        <taxon>Pseudomonadota</taxon>
        <taxon>Alphaproteobacteria</taxon>
        <taxon>Holosporales</taxon>
        <taxon>Candidatus Paracaedibacteraceae</taxon>
        <taxon>Candidatus Bodocaedibacter</taxon>
    </lineage>
</organism>
<evidence type="ECO:0000313" key="2">
    <source>
        <dbReference type="Proteomes" id="UP000594001"/>
    </source>
</evidence>
<keyword evidence="2" id="KW-1185">Reference proteome</keyword>
<protein>
    <submittedName>
        <fullName evidence="1">Uncharacterized protein</fullName>
    </submittedName>
</protein>
<dbReference type="EMBL" id="CP054719">
    <property type="protein sequence ID" value="QOL20019.1"/>
    <property type="molecule type" value="Genomic_DNA"/>
</dbReference>